<evidence type="ECO:0000259" key="8">
    <source>
        <dbReference type="PROSITE" id="PS50033"/>
    </source>
</evidence>
<dbReference type="Gene3D" id="3.10.20.90">
    <property type="entry name" value="Phosphatidylinositol 3-kinase Catalytic Subunit, Chain A, domain 1"/>
    <property type="match status" value="1"/>
</dbReference>
<dbReference type="SUPFAM" id="SSF54236">
    <property type="entry name" value="Ubiquitin-like"/>
    <property type="match status" value="1"/>
</dbReference>
<dbReference type="PANTHER" id="PTHR46424">
    <property type="entry name" value="UBX DOMAIN-CONTAINING PROTEIN 4"/>
    <property type="match status" value="1"/>
</dbReference>
<feature type="compositionally biased region" description="Pro residues" evidence="7">
    <location>
        <begin position="485"/>
        <end position="506"/>
    </location>
</feature>
<dbReference type="InterPro" id="IPR001012">
    <property type="entry name" value="UBX_dom"/>
</dbReference>
<feature type="domain" description="UBX" evidence="8">
    <location>
        <begin position="360"/>
        <end position="436"/>
    </location>
</feature>
<dbReference type="InterPro" id="IPR029071">
    <property type="entry name" value="Ubiquitin-like_domsf"/>
</dbReference>
<accession>A0A8J9UBE0</accession>
<dbReference type="OrthoDB" id="2445133at2759"/>
<evidence type="ECO:0000256" key="1">
    <source>
        <dbReference type="ARBA" id="ARBA00004406"/>
    </source>
</evidence>
<evidence type="ECO:0000256" key="4">
    <source>
        <dbReference type="ARBA" id="ARBA00040925"/>
    </source>
</evidence>
<protein>
    <recommendedName>
        <fullName evidence="4">UBX domain-containing protein 4</fullName>
    </recommendedName>
    <alternativeName>
        <fullName evidence="5">UBX domain-containing protein 2</fullName>
    </alternativeName>
</protein>
<name>A0A8J9UBE0_9NEOP</name>
<evidence type="ECO:0000256" key="2">
    <source>
        <dbReference type="ARBA" id="ARBA00023230"/>
    </source>
</evidence>
<sequence length="541" mass="60322">MNWYGGSMAEAVSLSKQQNSIFVVFVEGDNDQSKELAETIDHSSVQERLAKRKNFLAVKLKSGSENYTFFAQIYQFVPVPSLFFIGRNGTPLEVVCAGIDPEELATRIDRIAQEHLKIKTAGAEGQTPKPSTSAQNLRDETNNFIQSEANAESTSVSEEKTEKTEKVETPVEKPLEIKENQPEPPKSVATKNAHVDEEPETSAPAAKIPKTEYEVICDGDVCVRRPKDQALPSQSPAENNEPVPVIESDISIEEKMERAKELIEIRRREKEAKLKEEEKQKEKERRSQGQGVAELKKWQADQELKQIQEERKREKMENNLARQRILEQIAQDRAERKAREQPPAPPAAPIAPPTPPAVGDVGGRARVQFKLPDGAAHTAHFAADAPLADVQRYVADNLHLPMGSFSLWTAFPRRELDSPSESLLALRLAPSAALLVLPRRVSLPPARPSPLAALTAFITQLFTTFVLDPSYQIYSWLRNRIFPTPTIPPGPTTPPNPQDPQNPQHPPGQGLRRRGNIHRLTGDRSGDDENNTWNGNSTQQM</sequence>
<comment type="function">
    <text evidence="6">Involved in endoplasmic reticulum-associated protein degradation (ERAD). Acts as a platform to recruit both UBQLN1 and VCP to the ER during ERAD.</text>
</comment>
<evidence type="ECO:0000313" key="10">
    <source>
        <dbReference type="Proteomes" id="UP000838878"/>
    </source>
</evidence>
<feature type="region of interest" description="Disordered" evidence="7">
    <location>
        <begin position="333"/>
        <end position="362"/>
    </location>
</feature>
<reference evidence="9" key="1">
    <citation type="submission" date="2021-12" db="EMBL/GenBank/DDBJ databases">
        <authorList>
            <person name="Martin H S."/>
        </authorList>
    </citation>
    <scope>NUCLEOTIDE SEQUENCE</scope>
</reference>
<proteinExistence type="predicted"/>
<dbReference type="AlphaFoldDB" id="A0A8J9UBE0"/>
<dbReference type="SUPFAM" id="SSF52833">
    <property type="entry name" value="Thioredoxin-like"/>
    <property type="match status" value="1"/>
</dbReference>
<dbReference type="Proteomes" id="UP000838878">
    <property type="component" value="Chromosome 11"/>
</dbReference>
<gene>
    <name evidence="9" type="ORF">BINO364_LOCUS3753</name>
</gene>
<feature type="compositionally biased region" description="Basic and acidic residues" evidence="7">
    <location>
        <begin position="157"/>
        <end position="181"/>
    </location>
</feature>
<feature type="compositionally biased region" description="Polar residues" evidence="7">
    <location>
        <begin position="531"/>
        <end position="541"/>
    </location>
</feature>
<dbReference type="EMBL" id="OV170231">
    <property type="protein sequence ID" value="CAH0717112.1"/>
    <property type="molecule type" value="Genomic_DNA"/>
</dbReference>
<evidence type="ECO:0000313" key="9">
    <source>
        <dbReference type="EMBL" id="CAH0717112.1"/>
    </source>
</evidence>
<organism evidence="9 10">
    <name type="scientific">Brenthis ino</name>
    <name type="common">lesser marbled fritillary</name>
    <dbReference type="NCBI Taxonomy" id="405034"/>
    <lineage>
        <taxon>Eukaryota</taxon>
        <taxon>Metazoa</taxon>
        <taxon>Ecdysozoa</taxon>
        <taxon>Arthropoda</taxon>
        <taxon>Hexapoda</taxon>
        <taxon>Insecta</taxon>
        <taxon>Pterygota</taxon>
        <taxon>Neoptera</taxon>
        <taxon>Endopterygota</taxon>
        <taxon>Lepidoptera</taxon>
        <taxon>Glossata</taxon>
        <taxon>Ditrysia</taxon>
        <taxon>Papilionoidea</taxon>
        <taxon>Nymphalidae</taxon>
        <taxon>Heliconiinae</taxon>
        <taxon>Argynnini</taxon>
        <taxon>Brenthis</taxon>
    </lineage>
</organism>
<dbReference type="PANTHER" id="PTHR46424:SF1">
    <property type="entry name" value="UBX DOMAIN-CONTAINING PROTEIN 4"/>
    <property type="match status" value="1"/>
</dbReference>
<feature type="non-terminal residue" evidence="9">
    <location>
        <position position="541"/>
    </location>
</feature>
<dbReference type="GO" id="GO:0006986">
    <property type="term" value="P:response to unfolded protein"/>
    <property type="evidence" value="ECO:0007669"/>
    <property type="project" value="UniProtKB-KW"/>
</dbReference>
<dbReference type="GO" id="GO:0005789">
    <property type="term" value="C:endoplasmic reticulum membrane"/>
    <property type="evidence" value="ECO:0007669"/>
    <property type="project" value="UniProtKB-SubCell"/>
</dbReference>
<evidence type="ECO:0000256" key="7">
    <source>
        <dbReference type="SAM" id="MobiDB-lite"/>
    </source>
</evidence>
<evidence type="ECO:0000256" key="6">
    <source>
        <dbReference type="ARBA" id="ARBA00046062"/>
    </source>
</evidence>
<feature type="region of interest" description="Disordered" evidence="7">
    <location>
        <begin position="227"/>
        <end position="250"/>
    </location>
</feature>
<dbReference type="GO" id="GO:0036503">
    <property type="term" value="P:ERAD pathway"/>
    <property type="evidence" value="ECO:0007669"/>
    <property type="project" value="TreeGrafter"/>
</dbReference>
<dbReference type="PROSITE" id="PS50033">
    <property type="entry name" value="UBX"/>
    <property type="match status" value="1"/>
</dbReference>
<feature type="region of interest" description="Disordered" evidence="7">
    <location>
        <begin position="147"/>
        <end position="211"/>
    </location>
</feature>
<evidence type="ECO:0000256" key="3">
    <source>
        <dbReference type="ARBA" id="ARBA00038812"/>
    </source>
</evidence>
<comment type="subunit">
    <text evidence="3">Directly interacts with VCP. Interacts with UBQLN1. Forms a complex with VCP and UBQLN1.</text>
</comment>
<feature type="compositionally biased region" description="Basic and acidic residues" evidence="7">
    <location>
        <begin position="268"/>
        <end position="287"/>
    </location>
</feature>
<dbReference type="SMART" id="SM00166">
    <property type="entry name" value="UBX"/>
    <property type="match status" value="1"/>
</dbReference>
<keyword evidence="2" id="KW-0834">Unfolded protein response</keyword>
<feature type="region of interest" description="Disordered" evidence="7">
    <location>
        <begin position="268"/>
        <end position="297"/>
    </location>
</feature>
<comment type="subcellular location">
    <subcellularLocation>
        <location evidence="1">Endoplasmic reticulum membrane</location>
        <topology evidence="1">Peripheral membrane protein</topology>
    </subcellularLocation>
</comment>
<dbReference type="InterPro" id="IPR036249">
    <property type="entry name" value="Thioredoxin-like_sf"/>
</dbReference>
<dbReference type="Pfam" id="PF23187">
    <property type="entry name" value="UBX7_N"/>
    <property type="match status" value="1"/>
</dbReference>
<evidence type="ECO:0000256" key="5">
    <source>
        <dbReference type="ARBA" id="ARBA00041575"/>
    </source>
</evidence>
<feature type="region of interest" description="Disordered" evidence="7">
    <location>
        <begin position="485"/>
        <end position="541"/>
    </location>
</feature>
<keyword evidence="10" id="KW-1185">Reference proteome</keyword>
<dbReference type="Pfam" id="PF00789">
    <property type="entry name" value="UBX"/>
    <property type="match status" value="1"/>
</dbReference>
<feature type="compositionally biased region" description="Pro residues" evidence="7">
    <location>
        <begin position="342"/>
        <end position="356"/>
    </location>
</feature>